<keyword evidence="1" id="KW-0677">Repeat</keyword>
<name>A0A1G7DLK2_9SPHI</name>
<dbReference type="Proteomes" id="UP000199072">
    <property type="component" value="Unassembled WGS sequence"/>
</dbReference>
<dbReference type="AlphaFoldDB" id="A0A1G7DLK2"/>
<dbReference type="Gene3D" id="2.60.40.10">
    <property type="entry name" value="Immunoglobulins"/>
    <property type="match status" value="1"/>
</dbReference>
<dbReference type="InterPro" id="IPR011042">
    <property type="entry name" value="6-blade_b-propeller_TolB-like"/>
</dbReference>
<keyword evidence="3" id="KW-0732">Signal</keyword>
<dbReference type="CDD" id="cd00102">
    <property type="entry name" value="IPT"/>
    <property type="match status" value="1"/>
</dbReference>
<feature type="region of interest" description="Disordered" evidence="2">
    <location>
        <begin position="24"/>
        <end position="44"/>
    </location>
</feature>
<dbReference type="InterPro" id="IPR014756">
    <property type="entry name" value="Ig_E-set"/>
</dbReference>
<evidence type="ECO:0000313" key="6">
    <source>
        <dbReference type="Proteomes" id="UP000199072"/>
    </source>
</evidence>
<feature type="chain" id="PRO_5011786850" evidence="3">
    <location>
        <begin position="26"/>
        <end position="407"/>
    </location>
</feature>
<evidence type="ECO:0000256" key="2">
    <source>
        <dbReference type="SAM" id="MobiDB-lite"/>
    </source>
</evidence>
<dbReference type="PANTHER" id="PTHR13833">
    <property type="match status" value="1"/>
</dbReference>
<dbReference type="EMBL" id="FNAI01000007">
    <property type="protein sequence ID" value="SDE51685.1"/>
    <property type="molecule type" value="Genomic_DNA"/>
</dbReference>
<dbReference type="STRING" id="1391627.SAMN05216464_1079"/>
<dbReference type="Pfam" id="PF01833">
    <property type="entry name" value="TIG"/>
    <property type="match status" value="1"/>
</dbReference>
<evidence type="ECO:0000259" key="4">
    <source>
        <dbReference type="Pfam" id="PF01833"/>
    </source>
</evidence>
<keyword evidence="6" id="KW-1185">Reference proteome</keyword>
<evidence type="ECO:0000256" key="3">
    <source>
        <dbReference type="SAM" id="SignalP"/>
    </source>
</evidence>
<sequence length="407" mass="43369">MRSIKSFVPVLLVLFIALTSITSCSKGSDPAKPPETPPVETQPVSNDITITNVYPFVAGNGEIIKISGTNFLTGDGTNKVTLNGMAFDILKQTNTTIQAIIPKMAGSGPIIVTRNGKTYRGSFFTYVYRAEAITIAGTGAIGAQDGYGPNATFSSPQGIAADDNGNLYVADCLNSVIRKINLTYNTVSTIPFKLNGSDYALPEELAYDHKNNVLYVADLYGNVVRVNADKTINAVYKSTYRSTGITVGPDGFLYLSLGTAGTIMKVSTDGKQVTKIASGLLSPGRIIFDSQNNMFVQAIYPGSGVLAIFRVTDTDKIVVAQDKAFQGIDVALDVYGNFYGTDYLNNCLKLIDKGGNVTIIAGNGFAKEADGIDLASSFKGPIGITIDKLGDIYMTTDGNKIRKIVVE</sequence>
<dbReference type="InterPro" id="IPR013783">
    <property type="entry name" value="Ig-like_fold"/>
</dbReference>
<evidence type="ECO:0000313" key="5">
    <source>
        <dbReference type="EMBL" id="SDE51685.1"/>
    </source>
</evidence>
<feature type="signal peptide" evidence="3">
    <location>
        <begin position="1"/>
        <end position="25"/>
    </location>
</feature>
<dbReference type="OrthoDB" id="791543at2"/>
<gene>
    <name evidence="5" type="ORF">SAMN05216464_1079</name>
</gene>
<dbReference type="InterPro" id="IPR002909">
    <property type="entry name" value="IPT_dom"/>
</dbReference>
<dbReference type="PANTHER" id="PTHR13833:SF71">
    <property type="entry name" value="NHL DOMAIN-CONTAINING PROTEIN"/>
    <property type="match status" value="1"/>
</dbReference>
<dbReference type="Pfam" id="PF01436">
    <property type="entry name" value="NHL"/>
    <property type="match status" value="1"/>
</dbReference>
<evidence type="ECO:0000256" key="1">
    <source>
        <dbReference type="ARBA" id="ARBA00022737"/>
    </source>
</evidence>
<protein>
    <submittedName>
        <fullName evidence="5">NHL repeat-containing protein</fullName>
    </submittedName>
</protein>
<dbReference type="InterPro" id="IPR001258">
    <property type="entry name" value="NHL_repeat"/>
</dbReference>
<dbReference type="Gene3D" id="2.120.10.30">
    <property type="entry name" value="TolB, C-terminal domain"/>
    <property type="match status" value="2"/>
</dbReference>
<dbReference type="PROSITE" id="PS51257">
    <property type="entry name" value="PROKAR_LIPOPROTEIN"/>
    <property type="match status" value="1"/>
</dbReference>
<reference evidence="5 6" key="1">
    <citation type="submission" date="2016-10" db="EMBL/GenBank/DDBJ databases">
        <authorList>
            <person name="de Groot N.N."/>
        </authorList>
    </citation>
    <scope>NUCLEOTIDE SEQUENCE [LARGE SCALE GENOMIC DNA]</scope>
    <source>
        <strain evidence="5 6">47C3B</strain>
    </source>
</reference>
<accession>A0A1G7DLK2</accession>
<proteinExistence type="predicted"/>
<dbReference type="RefSeq" id="WP_091150257.1">
    <property type="nucleotide sequence ID" value="NZ_FNAI01000007.1"/>
</dbReference>
<feature type="domain" description="IPT/TIG" evidence="4">
    <location>
        <begin position="49"/>
        <end position="126"/>
    </location>
</feature>
<dbReference type="SUPFAM" id="SSF81296">
    <property type="entry name" value="E set domains"/>
    <property type="match status" value="1"/>
</dbReference>
<dbReference type="SUPFAM" id="SSF101898">
    <property type="entry name" value="NHL repeat"/>
    <property type="match status" value="1"/>
</dbReference>
<organism evidence="5 6">
    <name type="scientific">Mucilaginibacter pineti</name>
    <dbReference type="NCBI Taxonomy" id="1391627"/>
    <lineage>
        <taxon>Bacteria</taxon>
        <taxon>Pseudomonadati</taxon>
        <taxon>Bacteroidota</taxon>
        <taxon>Sphingobacteriia</taxon>
        <taxon>Sphingobacteriales</taxon>
        <taxon>Sphingobacteriaceae</taxon>
        <taxon>Mucilaginibacter</taxon>
    </lineage>
</organism>